<protein>
    <submittedName>
        <fullName evidence="1">Protoporphyrinogen oxidase</fullName>
    </submittedName>
</protein>
<dbReference type="Pfam" id="PF13450">
    <property type="entry name" value="NAD_binding_8"/>
    <property type="match status" value="1"/>
</dbReference>
<dbReference type="EMBL" id="FOVE01000012">
    <property type="protein sequence ID" value="SFN57949.1"/>
    <property type="molecule type" value="Genomic_DNA"/>
</dbReference>
<evidence type="ECO:0000313" key="1">
    <source>
        <dbReference type="EMBL" id="SFN57949.1"/>
    </source>
</evidence>
<accession>A0A1I5A6Y0</accession>
<dbReference type="SUPFAM" id="SSF51905">
    <property type="entry name" value="FAD/NAD(P)-binding domain"/>
    <property type="match status" value="1"/>
</dbReference>
<gene>
    <name evidence="1" type="ORF">SAMN05660284_01825</name>
</gene>
<evidence type="ECO:0000313" key="2">
    <source>
        <dbReference type="Proteomes" id="UP000242869"/>
    </source>
</evidence>
<dbReference type="InterPro" id="IPR036188">
    <property type="entry name" value="FAD/NAD-bd_sf"/>
</dbReference>
<dbReference type="Gene3D" id="3.50.50.60">
    <property type="entry name" value="FAD/NAD(P)-binding domain"/>
    <property type="match status" value="1"/>
</dbReference>
<dbReference type="OrthoDB" id="127573at2"/>
<keyword evidence="2" id="KW-1185">Reference proteome</keyword>
<sequence length="532" mass="58822">MNRREFLAATGATLLATACRNTAPPLPPGELLGQDATLGHKLRDGSMPPPTEEKRVPVLIAGGGIAGLSAAWWLQRNGFSDFLLLEGEREAGGNSRSGKNAVSAYPWAAHYLPIPGVEAEYTRLLLAELGVIKGDPRAPKPEYEERYLCAAPAERLFIHGRWQEGLTPQHGVPSSERAEFARFDELIRGWRARKGRDGKRAFALPMALSSRDPDILALDRISMHDWLMSHNLKSPAVHWYANYACRDDYGTNHKEASAWAGLHYFCARTGEASNAEHETVLTWPEGNGWLATRLQEKVAPHIRTGHWVWRIGTDNGRAWADVYLAQENRSVRYHAERLIWAGPMFLLPYVWTDAPEAVRHSARAFTHAPWLIANLTLSAHPASDGGAEMAWDNVLYNSPGLGYINATHQNLQVRKGPTVFTYYRALSDRPPSAARADLLAADYTSLARQVMADLTPAHADLPQLVTRCDIWRWGHAMVRPTVGFVHGAARQQLASAGKAPILLAHADLSGLSIFEEAQYRGVMAAQAVLRRG</sequence>
<organism evidence="1 2">
    <name type="scientific">Formivibrio citricus</name>
    <dbReference type="NCBI Taxonomy" id="83765"/>
    <lineage>
        <taxon>Bacteria</taxon>
        <taxon>Pseudomonadati</taxon>
        <taxon>Pseudomonadota</taxon>
        <taxon>Betaproteobacteria</taxon>
        <taxon>Neisseriales</taxon>
        <taxon>Chitinibacteraceae</taxon>
        <taxon>Formivibrio</taxon>
    </lineage>
</organism>
<dbReference type="PROSITE" id="PS51257">
    <property type="entry name" value="PROKAR_LIPOPROTEIN"/>
    <property type="match status" value="1"/>
</dbReference>
<dbReference type="PANTHER" id="PTHR42923">
    <property type="entry name" value="PROTOPORPHYRINOGEN OXIDASE"/>
    <property type="match status" value="1"/>
</dbReference>
<dbReference type="RefSeq" id="WP_091194903.1">
    <property type="nucleotide sequence ID" value="NZ_FOVE01000012.1"/>
</dbReference>
<dbReference type="AlphaFoldDB" id="A0A1I5A6Y0"/>
<proteinExistence type="predicted"/>
<reference evidence="2" key="1">
    <citation type="submission" date="2016-10" db="EMBL/GenBank/DDBJ databases">
        <authorList>
            <person name="Varghese N."/>
            <person name="Submissions S."/>
        </authorList>
    </citation>
    <scope>NUCLEOTIDE SEQUENCE [LARGE SCALE GENOMIC DNA]</scope>
    <source>
        <strain evidence="2">DSM 6150</strain>
    </source>
</reference>
<name>A0A1I5A6Y0_9NEIS</name>
<dbReference type="STRING" id="83765.SAMN05660284_01825"/>
<dbReference type="PANTHER" id="PTHR42923:SF39">
    <property type="entry name" value="AMINO OXIDASE"/>
    <property type="match status" value="1"/>
</dbReference>
<dbReference type="InterPro" id="IPR050464">
    <property type="entry name" value="Zeta_carotene_desat/Oxidored"/>
</dbReference>
<dbReference type="Proteomes" id="UP000242869">
    <property type="component" value="Unassembled WGS sequence"/>
</dbReference>
<dbReference type="GO" id="GO:0016491">
    <property type="term" value="F:oxidoreductase activity"/>
    <property type="evidence" value="ECO:0007669"/>
    <property type="project" value="TreeGrafter"/>
</dbReference>